<reference evidence="3" key="1">
    <citation type="journal article" date="2023" name="bioRxiv">
        <title>Scaffold-level genome assemblies of two parasitoid biocontrol wasps reveal the parthenogenesis mechanism and an associated novel virus.</title>
        <authorList>
            <person name="Inwood S."/>
            <person name="Skelly J."/>
            <person name="Guhlin J."/>
            <person name="Harrop T."/>
            <person name="Goldson S."/>
            <person name="Dearden P."/>
        </authorList>
    </citation>
    <scope>NUCLEOTIDE SEQUENCE</scope>
    <source>
        <strain evidence="3">Irish</strain>
        <tissue evidence="3">Whole body</tissue>
    </source>
</reference>
<evidence type="ECO:0000256" key="1">
    <source>
        <dbReference type="SAM" id="MobiDB-lite"/>
    </source>
</evidence>
<dbReference type="PANTHER" id="PTHR31195">
    <property type="entry name" value="GEO02494P1"/>
    <property type="match status" value="1"/>
</dbReference>
<reference evidence="3" key="2">
    <citation type="submission" date="2023-03" db="EMBL/GenBank/DDBJ databases">
        <authorList>
            <person name="Inwood S.N."/>
            <person name="Skelly J.G."/>
            <person name="Guhlin J."/>
            <person name="Harrop T.W.R."/>
            <person name="Goldson S.G."/>
            <person name="Dearden P.K."/>
        </authorList>
    </citation>
    <scope>NUCLEOTIDE SEQUENCE</scope>
    <source>
        <strain evidence="3">Irish</strain>
        <tissue evidence="3">Whole body</tissue>
    </source>
</reference>
<protein>
    <recommendedName>
        <fullName evidence="2">DUF4604 domain-containing protein</fullName>
    </recommendedName>
</protein>
<comment type="caution">
    <text evidence="3">The sequence shown here is derived from an EMBL/GenBank/DDBJ whole genome shotgun (WGS) entry which is preliminary data.</text>
</comment>
<name>A0AA39FXP2_9HYME</name>
<dbReference type="Pfam" id="PF15377">
    <property type="entry name" value="DUF4604"/>
    <property type="match status" value="1"/>
</dbReference>
<dbReference type="EMBL" id="JAQQBS010000001">
    <property type="protein sequence ID" value="KAK0177583.1"/>
    <property type="molecule type" value="Genomic_DNA"/>
</dbReference>
<gene>
    <name evidence="3" type="ORF">PV328_001621</name>
</gene>
<sequence length="144" mass="16453">MSKKKNSISYIKPQEPKFLRELKAQAGFKEGPNIDTKRGDPSAFEDWNDDDEALPCKTEEEPVVIVLKAGDLTAEEAEAFKKTKEEEEANAPADLTQRVLFNRKSKASDDEQITAKDRPMNKKIRISRRPRAILSFNQEEDENE</sequence>
<keyword evidence="4" id="KW-1185">Reference proteome</keyword>
<dbReference type="InterPro" id="IPR040219">
    <property type="entry name" value="KIAA1143-like"/>
</dbReference>
<evidence type="ECO:0000313" key="3">
    <source>
        <dbReference type="EMBL" id="KAK0177583.1"/>
    </source>
</evidence>
<dbReference type="AlphaFoldDB" id="A0AA39FXP2"/>
<feature type="domain" description="DUF4604" evidence="2">
    <location>
        <begin position="6"/>
        <end position="118"/>
    </location>
</feature>
<feature type="compositionally biased region" description="Basic residues" evidence="1">
    <location>
        <begin position="121"/>
        <end position="131"/>
    </location>
</feature>
<feature type="region of interest" description="Disordered" evidence="1">
    <location>
        <begin position="27"/>
        <end position="50"/>
    </location>
</feature>
<evidence type="ECO:0000259" key="2">
    <source>
        <dbReference type="Pfam" id="PF15377"/>
    </source>
</evidence>
<dbReference type="PANTHER" id="PTHR31195:SF2">
    <property type="entry name" value="GEO02494P1"/>
    <property type="match status" value="1"/>
</dbReference>
<proteinExistence type="predicted"/>
<dbReference type="InterPro" id="IPR027911">
    <property type="entry name" value="DUF4604"/>
</dbReference>
<accession>A0AA39FXP2</accession>
<feature type="region of interest" description="Disordered" evidence="1">
    <location>
        <begin position="102"/>
        <end position="144"/>
    </location>
</feature>
<dbReference type="Proteomes" id="UP001168990">
    <property type="component" value="Unassembled WGS sequence"/>
</dbReference>
<evidence type="ECO:0000313" key="4">
    <source>
        <dbReference type="Proteomes" id="UP001168990"/>
    </source>
</evidence>
<feature type="compositionally biased region" description="Basic and acidic residues" evidence="1">
    <location>
        <begin position="106"/>
        <end position="120"/>
    </location>
</feature>
<organism evidence="3 4">
    <name type="scientific">Microctonus aethiopoides</name>
    <dbReference type="NCBI Taxonomy" id="144406"/>
    <lineage>
        <taxon>Eukaryota</taxon>
        <taxon>Metazoa</taxon>
        <taxon>Ecdysozoa</taxon>
        <taxon>Arthropoda</taxon>
        <taxon>Hexapoda</taxon>
        <taxon>Insecta</taxon>
        <taxon>Pterygota</taxon>
        <taxon>Neoptera</taxon>
        <taxon>Endopterygota</taxon>
        <taxon>Hymenoptera</taxon>
        <taxon>Apocrita</taxon>
        <taxon>Ichneumonoidea</taxon>
        <taxon>Braconidae</taxon>
        <taxon>Euphorinae</taxon>
        <taxon>Microctonus</taxon>
    </lineage>
</organism>